<protein>
    <submittedName>
        <fullName evidence="14">Ergosterol biosynthesis protein</fullName>
    </submittedName>
</protein>
<reference evidence="14 15" key="1">
    <citation type="submission" date="2018-11" db="EMBL/GenBank/DDBJ databases">
        <title>Genome sequence of Apiotrichum porosum DSM 27194.</title>
        <authorList>
            <person name="Aliyu H."/>
            <person name="Gorte O."/>
            <person name="Ochsenreither K."/>
        </authorList>
    </citation>
    <scope>NUCLEOTIDE SEQUENCE [LARGE SCALE GENOMIC DNA]</scope>
    <source>
        <strain evidence="14 15">DSM 27194</strain>
    </source>
</reference>
<evidence type="ECO:0000313" key="14">
    <source>
        <dbReference type="EMBL" id="RSH86256.1"/>
    </source>
</evidence>
<organism evidence="14 15">
    <name type="scientific">Apiotrichum porosum</name>
    <dbReference type="NCBI Taxonomy" id="105984"/>
    <lineage>
        <taxon>Eukaryota</taxon>
        <taxon>Fungi</taxon>
        <taxon>Dikarya</taxon>
        <taxon>Basidiomycota</taxon>
        <taxon>Agaricomycotina</taxon>
        <taxon>Tremellomycetes</taxon>
        <taxon>Trichosporonales</taxon>
        <taxon>Trichosporonaceae</taxon>
        <taxon>Apiotrichum</taxon>
    </lineage>
</organism>
<keyword evidence="15" id="KW-1185">Reference proteome</keyword>
<keyword evidence="4 13" id="KW-0812">Transmembrane</keyword>
<keyword evidence="5" id="KW-0256">Endoplasmic reticulum</keyword>
<dbReference type="RefSeq" id="XP_028479041.1">
    <property type="nucleotide sequence ID" value="XM_028620069.1"/>
</dbReference>
<evidence type="ECO:0000256" key="10">
    <source>
        <dbReference type="ARBA" id="ARBA00023136"/>
    </source>
</evidence>
<dbReference type="EMBL" id="RSCE01000002">
    <property type="protein sequence ID" value="RSH86256.1"/>
    <property type="molecule type" value="Genomic_DNA"/>
</dbReference>
<evidence type="ECO:0000256" key="11">
    <source>
        <dbReference type="ARBA" id="ARBA00023166"/>
    </source>
</evidence>
<proteinExistence type="inferred from homology"/>
<accession>A0A427Y594</accession>
<feature type="transmembrane region" description="Helical" evidence="13">
    <location>
        <begin position="77"/>
        <end position="94"/>
    </location>
</feature>
<sequence length="156" mass="16777">MSLPSTIVPFTTITEFALNMAAYLPTLPADGGLLPYWLLITSAASVYNVAQNYVTLKQSKEVYGGKPDLMNPLAGRLFGAWTAMAAVVRALAAYDISNPGLYTLAICAFGVATFHFGTEWLIFGTVKLNRASIGPLLVGSSGVVWMLTQRSYYLGL</sequence>
<keyword evidence="7 13" id="KW-1133">Transmembrane helix</keyword>
<keyword evidence="10 13" id="KW-0472">Membrane</keyword>
<feature type="transmembrane region" description="Helical" evidence="13">
    <location>
        <begin position="34"/>
        <end position="56"/>
    </location>
</feature>
<name>A0A427Y594_9TREE</name>
<evidence type="ECO:0000256" key="7">
    <source>
        <dbReference type="ARBA" id="ARBA00022989"/>
    </source>
</evidence>
<evidence type="ECO:0000256" key="1">
    <source>
        <dbReference type="ARBA" id="ARBA00004477"/>
    </source>
</evidence>
<keyword evidence="9" id="KW-0443">Lipid metabolism</keyword>
<keyword evidence="3" id="KW-0444">Lipid biosynthesis</keyword>
<keyword evidence="6" id="KW-0752">Steroid biosynthesis</keyword>
<evidence type="ECO:0000256" key="13">
    <source>
        <dbReference type="SAM" id="Phobius"/>
    </source>
</evidence>
<dbReference type="GO" id="GO:0016126">
    <property type="term" value="P:sterol biosynthetic process"/>
    <property type="evidence" value="ECO:0007669"/>
    <property type="project" value="UniProtKB-KW"/>
</dbReference>
<dbReference type="GO" id="GO:0005789">
    <property type="term" value="C:endoplasmic reticulum membrane"/>
    <property type="evidence" value="ECO:0007669"/>
    <property type="project" value="UniProtKB-SubCell"/>
</dbReference>
<keyword evidence="8" id="KW-0756">Sterol biosynthesis</keyword>
<feature type="transmembrane region" description="Helical" evidence="13">
    <location>
        <begin position="135"/>
        <end position="153"/>
    </location>
</feature>
<dbReference type="InterPro" id="IPR005352">
    <property type="entry name" value="Erg28"/>
</dbReference>
<evidence type="ECO:0000256" key="6">
    <source>
        <dbReference type="ARBA" id="ARBA00022955"/>
    </source>
</evidence>
<evidence type="ECO:0000256" key="8">
    <source>
        <dbReference type="ARBA" id="ARBA00023011"/>
    </source>
</evidence>
<comment type="similarity">
    <text evidence="2">Belongs to the ERG28 family.</text>
</comment>
<evidence type="ECO:0000256" key="2">
    <source>
        <dbReference type="ARBA" id="ARBA00005377"/>
    </source>
</evidence>
<feature type="transmembrane region" description="Helical" evidence="13">
    <location>
        <begin position="100"/>
        <end position="123"/>
    </location>
</feature>
<dbReference type="Proteomes" id="UP000279236">
    <property type="component" value="Unassembled WGS sequence"/>
</dbReference>
<dbReference type="PANTHER" id="PTHR15451:SF19">
    <property type="entry name" value="ERGOSTEROL BIOSYNTHETIC PROTEIN 28 HOMOLOG"/>
    <property type="match status" value="1"/>
</dbReference>
<evidence type="ECO:0000256" key="4">
    <source>
        <dbReference type="ARBA" id="ARBA00022692"/>
    </source>
</evidence>
<comment type="caution">
    <text evidence="14">The sequence shown here is derived from an EMBL/GenBank/DDBJ whole genome shotgun (WGS) entry which is preliminary data.</text>
</comment>
<evidence type="ECO:0000313" key="15">
    <source>
        <dbReference type="Proteomes" id="UP000279236"/>
    </source>
</evidence>
<dbReference type="GeneID" id="39589037"/>
<evidence type="ECO:0000256" key="5">
    <source>
        <dbReference type="ARBA" id="ARBA00022824"/>
    </source>
</evidence>
<evidence type="ECO:0000256" key="3">
    <source>
        <dbReference type="ARBA" id="ARBA00022516"/>
    </source>
</evidence>
<dbReference type="OrthoDB" id="6485510at2759"/>
<keyword evidence="12" id="KW-0753">Steroid metabolism</keyword>
<dbReference type="AlphaFoldDB" id="A0A427Y594"/>
<evidence type="ECO:0000256" key="9">
    <source>
        <dbReference type="ARBA" id="ARBA00023098"/>
    </source>
</evidence>
<comment type="subcellular location">
    <subcellularLocation>
        <location evidence="1">Endoplasmic reticulum membrane</location>
        <topology evidence="1">Multi-pass membrane protein</topology>
    </subcellularLocation>
</comment>
<keyword evidence="11" id="KW-1207">Sterol metabolism</keyword>
<evidence type="ECO:0000256" key="12">
    <source>
        <dbReference type="ARBA" id="ARBA00023221"/>
    </source>
</evidence>
<dbReference type="PANTHER" id="PTHR15451">
    <property type="entry name" value="ERGOSTEROL BIOSYNTHETIC PROTEIN 28-RELATED"/>
    <property type="match status" value="1"/>
</dbReference>
<dbReference type="STRING" id="105984.A0A427Y594"/>
<dbReference type="GO" id="GO:0030674">
    <property type="term" value="F:protein-macromolecule adaptor activity"/>
    <property type="evidence" value="ECO:0007669"/>
    <property type="project" value="TreeGrafter"/>
</dbReference>
<dbReference type="Pfam" id="PF03694">
    <property type="entry name" value="Erg28"/>
    <property type="match status" value="1"/>
</dbReference>
<gene>
    <name evidence="14" type="primary">ERG28</name>
    <name evidence="14" type="ORF">EHS24_004494</name>
</gene>